<dbReference type="PANTHER" id="PTHR10426">
    <property type="entry name" value="STRICTOSIDINE SYNTHASE-RELATED"/>
    <property type="match status" value="1"/>
</dbReference>
<feature type="chain" id="PRO_5032910126" description="Strictosidine synthase conserved region domain-containing protein" evidence="6">
    <location>
        <begin position="24"/>
        <end position="367"/>
    </location>
</feature>
<evidence type="ECO:0000256" key="3">
    <source>
        <dbReference type="ARBA" id="ARBA00022553"/>
    </source>
</evidence>
<comment type="subcellular location">
    <subcellularLocation>
        <location evidence="1">Vacuole</location>
    </subcellularLocation>
</comment>
<keyword evidence="9" id="KW-1185">Reference proteome</keyword>
<dbReference type="AlphaFoldDB" id="A0A835F499"/>
<evidence type="ECO:0000256" key="2">
    <source>
        <dbReference type="ARBA" id="ARBA00009191"/>
    </source>
</evidence>
<accession>A0A835F499</accession>
<organism evidence="8 9">
    <name type="scientific">Digitaria exilis</name>
    <dbReference type="NCBI Taxonomy" id="1010633"/>
    <lineage>
        <taxon>Eukaryota</taxon>
        <taxon>Viridiplantae</taxon>
        <taxon>Streptophyta</taxon>
        <taxon>Embryophyta</taxon>
        <taxon>Tracheophyta</taxon>
        <taxon>Spermatophyta</taxon>
        <taxon>Magnoliopsida</taxon>
        <taxon>Liliopsida</taxon>
        <taxon>Poales</taxon>
        <taxon>Poaceae</taxon>
        <taxon>PACMAD clade</taxon>
        <taxon>Panicoideae</taxon>
        <taxon>Panicodae</taxon>
        <taxon>Paniceae</taxon>
        <taxon>Anthephorinae</taxon>
        <taxon>Digitaria</taxon>
    </lineage>
</organism>
<evidence type="ECO:0000256" key="4">
    <source>
        <dbReference type="ARBA" id="ARBA00022554"/>
    </source>
</evidence>
<evidence type="ECO:0000313" key="9">
    <source>
        <dbReference type="Proteomes" id="UP000636709"/>
    </source>
</evidence>
<dbReference type="SUPFAM" id="SSF63829">
    <property type="entry name" value="Calcium-dependent phosphotriesterase"/>
    <property type="match status" value="1"/>
</dbReference>
<dbReference type="GO" id="GO:0016787">
    <property type="term" value="F:hydrolase activity"/>
    <property type="evidence" value="ECO:0007669"/>
    <property type="project" value="TreeGrafter"/>
</dbReference>
<dbReference type="Proteomes" id="UP000636709">
    <property type="component" value="Unassembled WGS sequence"/>
</dbReference>
<dbReference type="Pfam" id="PF03088">
    <property type="entry name" value="Str_synth"/>
    <property type="match status" value="1"/>
</dbReference>
<evidence type="ECO:0000259" key="7">
    <source>
        <dbReference type="Pfam" id="PF03088"/>
    </source>
</evidence>
<protein>
    <recommendedName>
        <fullName evidence="7">Strictosidine synthase conserved region domain-containing protein</fullName>
    </recommendedName>
</protein>
<keyword evidence="6" id="KW-0732">Signal</keyword>
<evidence type="ECO:0000256" key="1">
    <source>
        <dbReference type="ARBA" id="ARBA00004116"/>
    </source>
</evidence>
<feature type="domain" description="Strictosidine synthase conserved region" evidence="7">
    <location>
        <begin position="155"/>
        <end position="241"/>
    </location>
</feature>
<keyword evidence="4" id="KW-0926">Vacuole</keyword>
<gene>
    <name evidence="8" type="ORF">HU200_018563</name>
</gene>
<dbReference type="InterPro" id="IPR018119">
    <property type="entry name" value="Strictosidine_synth_cons-reg"/>
</dbReference>
<evidence type="ECO:0000256" key="5">
    <source>
        <dbReference type="ARBA" id="ARBA00023180"/>
    </source>
</evidence>
<keyword evidence="5" id="KW-0325">Glycoprotein</keyword>
<dbReference type="PANTHER" id="PTHR10426:SF88">
    <property type="entry name" value="ADIPOCYTE PLASMA MEMBRANE-ASSOCIATED PROTEIN HEMOMUCIN-RELATED"/>
    <property type="match status" value="1"/>
</dbReference>
<reference evidence="8" key="1">
    <citation type="submission" date="2020-07" db="EMBL/GenBank/DDBJ databases">
        <title>Genome sequence and genetic diversity analysis of an under-domesticated orphan crop, white fonio (Digitaria exilis).</title>
        <authorList>
            <person name="Bennetzen J.L."/>
            <person name="Chen S."/>
            <person name="Ma X."/>
            <person name="Wang X."/>
            <person name="Yssel A.E.J."/>
            <person name="Chaluvadi S.R."/>
            <person name="Johnson M."/>
            <person name="Gangashetty P."/>
            <person name="Hamidou F."/>
            <person name="Sanogo M.D."/>
            <person name="Zwaenepoel A."/>
            <person name="Wallace J."/>
            <person name="Van De Peer Y."/>
            <person name="Van Deynze A."/>
        </authorList>
    </citation>
    <scope>NUCLEOTIDE SEQUENCE</scope>
    <source>
        <tissue evidence="8">Leaves</tissue>
    </source>
</reference>
<feature type="signal peptide" evidence="6">
    <location>
        <begin position="1"/>
        <end position="23"/>
    </location>
</feature>
<dbReference type="GO" id="GO:0005773">
    <property type="term" value="C:vacuole"/>
    <property type="evidence" value="ECO:0007669"/>
    <property type="project" value="UniProtKB-SubCell"/>
</dbReference>
<dbReference type="GO" id="GO:0012505">
    <property type="term" value="C:endomembrane system"/>
    <property type="evidence" value="ECO:0007669"/>
    <property type="project" value="TreeGrafter"/>
</dbReference>
<proteinExistence type="inferred from homology"/>
<name>A0A835F499_9POAL</name>
<dbReference type="InterPro" id="IPR011042">
    <property type="entry name" value="6-blade_b-propeller_TolB-like"/>
</dbReference>
<comment type="similarity">
    <text evidence="2">Belongs to the strictosidine synthase family.</text>
</comment>
<comment type="caution">
    <text evidence="8">The sequence shown here is derived from an EMBL/GenBank/DDBJ whole genome shotgun (WGS) entry which is preliminary data.</text>
</comment>
<dbReference type="EMBL" id="JACEFO010001629">
    <property type="protein sequence ID" value="KAF8727990.1"/>
    <property type="molecule type" value="Genomic_DNA"/>
</dbReference>
<dbReference type="Gene3D" id="2.120.10.30">
    <property type="entry name" value="TolB, C-terminal domain"/>
    <property type="match status" value="1"/>
</dbReference>
<evidence type="ECO:0000313" key="8">
    <source>
        <dbReference type="EMBL" id="KAF8727990.1"/>
    </source>
</evidence>
<keyword evidence="3" id="KW-0597">Phosphoprotein</keyword>
<dbReference type="OrthoDB" id="5307922at2759"/>
<sequence length="367" mass="40488">MAPCLRFLKAVALILALVALAVALYNSDEFSPAPMPPEYSYGPDVSAPRHDARALERTERVGEGRLPGPEDLAYDRAGGWLYTGCSDGWVRRVTVPGGDVEDWAQTGGRPLGLVLAADGGLIVANADIGLQRVTPEREVELLTDAAEGVEFKLTDGVDVAADGIIYFTDASYKYKLGNHMTDILEMRPHGRLMSFDPATGQTAVLVRDLYFANGVTVSPDQSSVIYCETPMRWCSRYHITGDKKGTVEKFIDNLPGVPDNIRSWKQLMINRLNLQGRTTRWDMLMKYPFMRKLVYLVEKFVALPHGSKNSGAISVTLDGEPVSMYTDPGLSLTTGWLKVGEHLYYGALKKTYLSRIDLSIKSSTEVE</sequence>
<evidence type="ECO:0000256" key="6">
    <source>
        <dbReference type="SAM" id="SignalP"/>
    </source>
</evidence>
<dbReference type="Pfam" id="PF20067">
    <property type="entry name" value="SSL_N"/>
    <property type="match status" value="1"/>
</dbReference>